<evidence type="ECO:0000313" key="2">
    <source>
        <dbReference type="EMBL" id="KAF2846120.1"/>
    </source>
</evidence>
<accession>A0A6A7AS32</accession>
<name>A0A6A7AS32_9PLEO</name>
<dbReference type="Proteomes" id="UP000799423">
    <property type="component" value="Unassembled WGS sequence"/>
</dbReference>
<gene>
    <name evidence="2" type="ORF">T440DRAFT_248193</name>
</gene>
<dbReference type="AlphaFoldDB" id="A0A6A7AS32"/>
<organism evidence="2 3">
    <name type="scientific">Plenodomus tracheiphilus IPT5</name>
    <dbReference type="NCBI Taxonomy" id="1408161"/>
    <lineage>
        <taxon>Eukaryota</taxon>
        <taxon>Fungi</taxon>
        <taxon>Dikarya</taxon>
        <taxon>Ascomycota</taxon>
        <taxon>Pezizomycotina</taxon>
        <taxon>Dothideomycetes</taxon>
        <taxon>Pleosporomycetidae</taxon>
        <taxon>Pleosporales</taxon>
        <taxon>Pleosporineae</taxon>
        <taxon>Leptosphaeriaceae</taxon>
        <taxon>Plenodomus</taxon>
    </lineage>
</organism>
<keyword evidence="3" id="KW-1185">Reference proteome</keyword>
<dbReference type="EMBL" id="MU006338">
    <property type="protein sequence ID" value="KAF2846120.1"/>
    <property type="molecule type" value="Genomic_DNA"/>
</dbReference>
<feature type="region of interest" description="Disordered" evidence="1">
    <location>
        <begin position="36"/>
        <end position="69"/>
    </location>
</feature>
<feature type="region of interest" description="Disordered" evidence="1">
    <location>
        <begin position="1"/>
        <end position="20"/>
    </location>
</feature>
<proteinExistence type="predicted"/>
<feature type="compositionally biased region" description="Pro residues" evidence="1">
    <location>
        <begin position="42"/>
        <end position="69"/>
    </location>
</feature>
<sequence>MPSAAAAAARPRLDETPPWNTTDCALWSIQVSVSVDTWPLPLQRPRPRPPPPTGEHLPSYPPGRTPPAT</sequence>
<reference evidence="2" key="1">
    <citation type="submission" date="2020-01" db="EMBL/GenBank/DDBJ databases">
        <authorList>
            <consortium name="DOE Joint Genome Institute"/>
            <person name="Haridas S."/>
            <person name="Albert R."/>
            <person name="Binder M."/>
            <person name="Bloem J."/>
            <person name="Labutti K."/>
            <person name="Salamov A."/>
            <person name="Andreopoulos B."/>
            <person name="Baker S.E."/>
            <person name="Barry K."/>
            <person name="Bills G."/>
            <person name="Bluhm B.H."/>
            <person name="Cannon C."/>
            <person name="Castanera R."/>
            <person name="Culley D.E."/>
            <person name="Daum C."/>
            <person name="Ezra D."/>
            <person name="Gonzalez J.B."/>
            <person name="Henrissat B."/>
            <person name="Kuo A."/>
            <person name="Liang C."/>
            <person name="Lipzen A."/>
            <person name="Lutzoni F."/>
            <person name="Magnuson J."/>
            <person name="Mondo S."/>
            <person name="Nolan M."/>
            <person name="Ohm R."/>
            <person name="Pangilinan J."/>
            <person name="Park H.-J."/>
            <person name="Ramirez L."/>
            <person name="Alfaro M."/>
            <person name="Sun H."/>
            <person name="Tritt A."/>
            <person name="Yoshinaga Y."/>
            <person name="Zwiers L.-H."/>
            <person name="Turgeon B.G."/>
            <person name="Goodwin S.B."/>
            <person name="Spatafora J.W."/>
            <person name="Crous P.W."/>
            <person name="Grigoriev I.V."/>
        </authorList>
    </citation>
    <scope>NUCLEOTIDE SEQUENCE</scope>
    <source>
        <strain evidence="2">IPT5</strain>
    </source>
</reference>
<evidence type="ECO:0000313" key="3">
    <source>
        <dbReference type="Proteomes" id="UP000799423"/>
    </source>
</evidence>
<evidence type="ECO:0000256" key="1">
    <source>
        <dbReference type="SAM" id="MobiDB-lite"/>
    </source>
</evidence>
<protein>
    <submittedName>
        <fullName evidence="2">Uncharacterized protein</fullName>
    </submittedName>
</protein>